<name>A0ACC0YHX6_9ROSI</name>
<protein>
    <submittedName>
        <fullName evidence="1">Uncharacterized protein</fullName>
    </submittedName>
</protein>
<sequence length="568" mass="64370">MVKIIGASLKNVNDPAIWRSFLSQLRSPSGEQRQELEDFYRVFKLECDKLGDEKKLCLLYWAVFRAGYEVPRDYIIECWRAEQFLVGLQTLGEARDRGHAILDELVKKALLEKGSKWAHYKMYQHFQRAALRIANCRENRVRILVKERDTSIKSLPSSISSLVNLNVLFLNRCSQLTHLPVEIGGLQRLEILDLCHSGFHSLPAQIGQLTNLKCLRVSFIEMIATNIIARLQSLEELSIYVNPASRRWIQNAESIAEEIATLEELRTLSFYFPSVDCLQNFVNKSKSWNGNDTLWRGNSFRSFSIDVGYQRRSTPPVKLIDSKCKCTAEKHLRFSAGEGFPDAVAKILEEACALELIGNNVVNISCLSTADKLGGLEACVIEECGEMTSIIDGYLAGGPAFQQLNELHLLSLPKLVHIWNGPIDSKSLTMLTTLTLKGCHSLKALVSEAMALRLNQLQFLQVEDCRVIEEIFETGIIVESGAFPKLKNLQLINLPRLSNICSEVTPLDWPSLETIMIRACEELRNFPSTISNAARLRKIKCTERWWNNLAWANDNVRNHLEGVKEFLS</sequence>
<gene>
    <name evidence="1" type="ORF">Pint_26070</name>
</gene>
<proteinExistence type="predicted"/>
<accession>A0ACC0YHX6</accession>
<comment type="caution">
    <text evidence="1">The sequence shown here is derived from an EMBL/GenBank/DDBJ whole genome shotgun (WGS) entry which is preliminary data.</text>
</comment>
<organism evidence="1 2">
    <name type="scientific">Pistacia integerrima</name>
    <dbReference type="NCBI Taxonomy" id="434235"/>
    <lineage>
        <taxon>Eukaryota</taxon>
        <taxon>Viridiplantae</taxon>
        <taxon>Streptophyta</taxon>
        <taxon>Embryophyta</taxon>
        <taxon>Tracheophyta</taxon>
        <taxon>Spermatophyta</taxon>
        <taxon>Magnoliopsida</taxon>
        <taxon>eudicotyledons</taxon>
        <taxon>Gunneridae</taxon>
        <taxon>Pentapetalae</taxon>
        <taxon>rosids</taxon>
        <taxon>malvids</taxon>
        <taxon>Sapindales</taxon>
        <taxon>Anacardiaceae</taxon>
        <taxon>Pistacia</taxon>
    </lineage>
</organism>
<keyword evidence="2" id="KW-1185">Reference proteome</keyword>
<reference evidence="2" key="1">
    <citation type="journal article" date="2023" name="G3 (Bethesda)">
        <title>Genome assembly and association tests identify interacting loci associated with vigor, precocity, and sex in interspecific pistachio rootstocks.</title>
        <authorList>
            <person name="Palmer W."/>
            <person name="Jacygrad E."/>
            <person name="Sagayaradj S."/>
            <person name="Cavanaugh K."/>
            <person name="Han R."/>
            <person name="Bertier L."/>
            <person name="Beede B."/>
            <person name="Kafkas S."/>
            <person name="Golino D."/>
            <person name="Preece J."/>
            <person name="Michelmore R."/>
        </authorList>
    </citation>
    <scope>NUCLEOTIDE SEQUENCE [LARGE SCALE GENOMIC DNA]</scope>
</reference>
<dbReference type="EMBL" id="CM047742">
    <property type="protein sequence ID" value="KAJ0035487.1"/>
    <property type="molecule type" value="Genomic_DNA"/>
</dbReference>
<evidence type="ECO:0000313" key="1">
    <source>
        <dbReference type="EMBL" id="KAJ0035487.1"/>
    </source>
</evidence>
<evidence type="ECO:0000313" key="2">
    <source>
        <dbReference type="Proteomes" id="UP001163603"/>
    </source>
</evidence>
<dbReference type="Proteomes" id="UP001163603">
    <property type="component" value="Chromosome 7"/>
</dbReference>